<reference evidence="2 3" key="1">
    <citation type="journal article" date="2015" name="Genome Announc.">
        <title>Expanding the biotechnology potential of lactobacilli through comparative genomics of 213 strains and associated genera.</title>
        <authorList>
            <person name="Sun Z."/>
            <person name="Harris H.M."/>
            <person name="McCann A."/>
            <person name="Guo C."/>
            <person name="Argimon S."/>
            <person name="Zhang W."/>
            <person name="Yang X."/>
            <person name="Jeffery I.B."/>
            <person name="Cooney J.C."/>
            <person name="Kagawa T.F."/>
            <person name="Liu W."/>
            <person name="Song Y."/>
            <person name="Salvetti E."/>
            <person name="Wrobel A."/>
            <person name="Rasinkangas P."/>
            <person name="Parkhill J."/>
            <person name="Rea M.C."/>
            <person name="O'Sullivan O."/>
            <person name="Ritari J."/>
            <person name="Douillard F.P."/>
            <person name="Paul Ross R."/>
            <person name="Yang R."/>
            <person name="Briner A.E."/>
            <person name="Felis G.E."/>
            <person name="de Vos W.M."/>
            <person name="Barrangou R."/>
            <person name="Klaenhammer T.R."/>
            <person name="Caufield P.W."/>
            <person name="Cui Y."/>
            <person name="Zhang H."/>
            <person name="O'Toole P.W."/>
        </authorList>
    </citation>
    <scope>NUCLEOTIDE SEQUENCE [LARGE SCALE GENOMIC DNA]</scope>
    <source>
        <strain evidence="2 3">DSM 20190</strain>
    </source>
</reference>
<keyword evidence="3" id="KW-1185">Reference proteome</keyword>
<feature type="domain" description="Ribosomal protein eL8/eL30/eS12/Gadd45" evidence="1">
    <location>
        <begin position="7"/>
        <end position="94"/>
    </location>
</feature>
<proteinExistence type="predicted"/>
<dbReference type="STRING" id="1123500.GCA_000420365_00044"/>
<sequence length="107" mass="11959">MHDNRQKVLNLLGLARRANKLVTGQDLVLAAIRKQKVALVFLAHDGGASSQKKFTDKAHFYQIPLVTDFTRDELTNATGMARSVIGVNDQGFAKQMKAYLRKQEDDT</sequence>
<dbReference type="InterPro" id="IPR029064">
    <property type="entry name" value="Ribosomal_eL30-like_sf"/>
</dbReference>
<accession>A0A0R2GA80</accession>
<dbReference type="Gene3D" id="3.30.1330.30">
    <property type="match status" value="1"/>
</dbReference>
<gene>
    <name evidence="2" type="ORF">IV68_GL000460</name>
</gene>
<evidence type="ECO:0000313" key="3">
    <source>
        <dbReference type="Proteomes" id="UP000051296"/>
    </source>
</evidence>
<dbReference type="Proteomes" id="UP000051296">
    <property type="component" value="Unassembled WGS sequence"/>
</dbReference>
<dbReference type="NCBIfam" id="NF005585">
    <property type="entry name" value="PRK07283.1"/>
    <property type="match status" value="1"/>
</dbReference>
<organism evidence="2 3">
    <name type="scientific">Weissella halotolerans DSM 20190</name>
    <dbReference type="NCBI Taxonomy" id="1123500"/>
    <lineage>
        <taxon>Bacteria</taxon>
        <taxon>Bacillati</taxon>
        <taxon>Bacillota</taxon>
        <taxon>Bacilli</taxon>
        <taxon>Lactobacillales</taxon>
        <taxon>Lactobacillaceae</taxon>
        <taxon>Weissella</taxon>
    </lineage>
</organism>
<dbReference type="eggNOG" id="COG1358">
    <property type="taxonomic scope" value="Bacteria"/>
</dbReference>
<dbReference type="InParanoid" id="A0A0R2GA80"/>
<dbReference type="AlphaFoldDB" id="A0A0R2GA80"/>
<dbReference type="RefSeq" id="WP_022790847.1">
    <property type="nucleotide sequence ID" value="NZ_ATUU01000001.1"/>
</dbReference>
<dbReference type="EMBL" id="JQAX01000001">
    <property type="protein sequence ID" value="KRN33652.1"/>
    <property type="molecule type" value="Genomic_DNA"/>
</dbReference>
<evidence type="ECO:0000313" key="2">
    <source>
        <dbReference type="EMBL" id="KRN33652.1"/>
    </source>
</evidence>
<name>A0A0R2GA80_9LACO</name>
<dbReference type="FunCoup" id="A0A0R2GA80">
    <property type="interactions" value="41"/>
</dbReference>
<comment type="caution">
    <text evidence="2">The sequence shown here is derived from an EMBL/GenBank/DDBJ whole genome shotgun (WGS) entry which is preliminary data.</text>
</comment>
<dbReference type="InterPro" id="IPR004038">
    <property type="entry name" value="Ribosomal_eL8/eL30/eS12/Gad45"/>
</dbReference>
<dbReference type="Pfam" id="PF01248">
    <property type="entry name" value="Ribosomal_L7Ae"/>
    <property type="match status" value="1"/>
</dbReference>
<dbReference type="SUPFAM" id="SSF55315">
    <property type="entry name" value="L30e-like"/>
    <property type="match status" value="1"/>
</dbReference>
<protein>
    <recommendedName>
        <fullName evidence="1">Ribosomal protein eL8/eL30/eS12/Gadd45 domain-containing protein</fullName>
    </recommendedName>
</protein>
<dbReference type="PATRIC" id="fig|1123500.6.peg.461"/>
<dbReference type="OrthoDB" id="9794863at2"/>
<evidence type="ECO:0000259" key="1">
    <source>
        <dbReference type="Pfam" id="PF01248"/>
    </source>
</evidence>